<dbReference type="SUPFAM" id="SSF53474">
    <property type="entry name" value="alpha/beta-Hydrolases"/>
    <property type="match status" value="1"/>
</dbReference>
<comment type="similarity">
    <text evidence="1">Belongs to the peptidase S33 family.</text>
</comment>
<reference evidence="5" key="1">
    <citation type="submission" date="2014-09" db="EMBL/GenBank/DDBJ databases">
        <title>Genome sequence of the luminous mushroom Mycena chlorophos for searching fungal bioluminescence genes.</title>
        <authorList>
            <person name="Tanaka Y."/>
            <person name="Kasuga D."/>
            <person name="Oba Y."/>
            <person name="Hase S."/>
            <person name="Sato K."/>
            <person name="Oba Y."/>
            <person name="Sakakibara Y."/>
        </authorList>
    </citation>
    <scope>NUCLEOTIDE SEQUENCE</scope>
</reference>
<evidence type="ECO:0000313" key="6">
    <source>
        <dbReference type="Proteomes" id="UP000815677"/>
    </source>
</evidence>
<evidence type="ECO:0000256" key="1">
    <source>
        <dbReference type="ARBA" id="ARBA00010088"/>
    </source>
</evidence>
<dbReference type="Proteomes" id="UP000815677">
    <property type="component" value="Unassembled WGS sequence"/>
</dbReference>
<dbReference type="EMBL" id="DF846039">
    <property type="protein sequence ID" value="GAT49910.1"/>
    <property type="molecule type" value="Genomic_DNA"/>
</dbReference>
<evidence type="ECO:0008006" key="7">
    <source>
        <dbReference type="Google" id="ProtNLM"/>
    </source>
</evidence>
<dbReference type="Gene3D" id="3.40.50.1820">
    <property type="entry name" value="alpha/beta hydrolase"/>
    <property type="match status" value="1"/>
</dbReference>
<protein>
    <recommendedName>
        <fullName evidence="7">AB hydrolase-1 domain-containing protein</fullName>
    </recommendedName>
</protein>
<feature type="domain" description="Peptidase S33 tripeptidyl aminopeptidase-like C-terminal" evidence="4">
    <location>
        <begin position="432"/>
        <end position="532"/>
    </location>
</feature>
<dbReference type="Pfam" id="PF00561">
    <property type="entry name" value="Abhydrolase_1"/>
    <property type="match status" value="1"/>
</dbReference>
<accession>A0ABQ0LFL6</accession>
<keyword evidence="6" id="KW-1185">Reference proteome</keyword>
<dbReference type="InterPro" id="IPR000073">
    <property type="entry name" value="AB_hydrolase_1"/>
</dbReference>
<evidence type="ECO:0000256" key="2">
    <source>
        <dbReference type="ARBA" id="ARBA00022801"/>
    </source>
</evidence>
<evidence type="ECO:0000259" key="3">
    <source>
        <dbReference type="Pfam" id="PF00561"/>
    </source>
</evidence>
<dbReference type="InterPro" id="IPR029058">
    <property type="entry name" value="AB_hydrolase_fold"/>
</dbReference>
<feature type="domain" description="AB hydrolase-1" evidence="3">
    <location>
        <begin position="104"/>
        <end position="313"/>
    </location>
</feature>
<gene>
    <name evidence="5" type="ORF">MCHLO_07194</name>
</gene>
<dbReference type="PANTHER" id="PTHR43248:SF25">
    <property type="entry name" value="AB HYDROLASE-1 DOMAIN-CONTAINING PROTEIN-RELATED"/>
    <property type="match status" value="1"/>
</dbReference>
<proteinExistence type="inferred from homology"/>
<dbReference type="InterPro" id="IPR051601">
    <property type="entry name" value="Serine_prot/Carboxylest_S33"/>
</dbReference>
<keyword evidence="2" id="KW-0378">Hydrolase</keyword>
<sequence>MDTLTRVFLFLLSTVAVLFVLLFGAFAYVPEDGKFDPGPDVDAFSWSKLEPSDDLRWVDCYGTRQCARLKVPLNYSDPQGDSAVIALARIPSKLPPDSPSYRGPVLFNPGGPGGSGVDFVLRPGYGELFQIVVGPEFDLIGFDPRGIARSTPRANFFASRVEREIFAKPEILLSLNASANAIARQWADATLIGQLAAENDDGTLRFINTENTARDMLEIVRKHGREKIQYWGFSYGTILGATFAAMFPDNIERFIIDGVMDAESYYSTQWSDNLQDTDKVLRSFATGCFSAGPSTCPFYAASPAAILTNMDALAESLRSRPIPVRTSKSYGLVDYSLFRTTIFNILYSPYARFPMLAQALADLAQGNATGLWEMSPTGLKPAFECSCDDRELGFESVPESVWAVLCNDGDRISPEYEEFEAHYRMLSNLSSFADQWERPRMGCLTWPDLPKPKFRGPFIGNTSFPLLLIGNTADPVTPLASAQKMSKGFKDSVVLTQDSPGHCSLSAPSSCTIRHIRSYFANGTLPEPGTVCPMDVPICQPPPGAPRDEQVVFDSRFSQYVL</sequence>
<dbReference type="PANTHER" id="PTHR43248">
    <property type="entry name" value="2-SUCCINYL-6-HYDROXY-2,4-CYCLOHEXADIENE-1-CARBOXYLATE SYNTHASE"/>
    <property type="match status" value="1"/>
</dbReference>
<dbReference type="Pfam" id="PF08386">
    <property type="entry name" value="Abhydrolase_4"/>
    <property type="match status" value="1"/>
</dbReference>
<evidence type="ECO:0000313" key="5">
    <source>
        <dbReference type="EMBL" id="GAT49910.1"/>
    </source>
</evidence>
<dbReference type="InterPro" id="IPR013595">
    <property type="entry name" value="Pept_S33_TAP-like_C"/>
</dbReference>
<organism evidence="5 6">
    <name type="scientific">Mycena chlorophos</name>
    <name type="common">Agaric fungus</name>
    <name type="synonym">Agaricus chlorophos</name>
    <dbReference type="NCBI Taxonomy" id="658473"/>
    <lineage>
        <taxon>Eukaryota</taxon>
        <taxon>Fungi</taxon>
        <taxon>Dikarya</taxon>
        <taxon>Basidiomycota</taxon>
        <taxon>Agaricomycotina</taxon>
        <taxon>Agaricomycetes</taxon>
        <taxon>Agaricomycetidae</taxon>
        <taxon>Agaricales</taxon>
        <taxon>Marasmiineae</taxon>
        <taxon>Mycenaceae</taxon>
        <taxon>Mycena</taxon>
    </lineage>
</organism>
<evidence type="ECO:0000259" key="4">
    <source>
        <dbReference type="Pfam" id="PF08386"/>
    </source>
</evidence>
<name>A0ABQ0LFL6_MYCCL</name>